<evidence type="ECO:0000313" key="1">
    <source>
        <dbReference type="EMBL" id="SMB96728.1"/>
    </source>
</evidence>
<gene>
    <name evidence="1" type="ORF">SAMN00808754_1619</name>
</gene>
<keyword evidence="2" id="KW-1185">Reference proteome</keyword>
<name>A0A1W1VTP7_9FIRM</name>
<evidence type="ECO:0000313" key="2">
    <source>
        <dbReference type="Proteomes" id="UP000192569"/>
    </source>
</evidence>
<dbReference type="EMBL" id="LT838272">
    <property type="protein sequence ID" value="SMB96728.1"/>
    <property type="molecule type" value="Genomic_DNA"/>
</dbReference>
<dbReference type="AlphaFoldDB" id="A0A1W1VTP7"/>
<organism evidence="1 2">
    <name type="scientific">Thermanaeromonas toyohensis ToBE</name>
    <dbReference type="NCBI Taxonomy" id="698762"/>
    <lineage>
        <taxon>Bacteria</taxon>
        <taxon>Bacillati</taxon>
        <taxon>Bacillota</taxon>
        <taxon>Clostridia</taxon>
        <taxon>Neomoorellales</taxon>
        <taxon>Neomoorellaceae</taxon>
        <taxon>Thermanaeromonas</taxon>
    </lineage>
</organism>
<accession>A0A1W1VTP7</accession>
<dbReference type="STRING" id="698762.SAMN00808754_1619"/>
<dbReference type="Proteomes" id="UP000192569">
    <property type="component" value="Chromosome I"/>
</dbReference>
<evidence type="ECO:0008006" key="3">
    <source>
        <dbReference type="Google" id="ProtNLM"/>
    </source>
</evidence>
<reference evidence="1 2" key="1">
    <citation type="submission" date="2017-04" db="EMBL/GenBank/DDBJ databases">
        <authorList>
            <person name="Afonso C.L."/>
            <person name="Miller P.J."/>
            <person name="Scott M.A."/>
            <person name="Spackman E."/>
            <person name="Goraichik I."/>
            <person name="Dimitrov K.M."/>
            <person name="Suarez D.L."/>
            <person name="Swayne D.E."/>
        </authorList>
    </citation>
    <scope>NUCLEOTIDE SEQUENCE [LARGE SCALE GENOMIC DNA]</scope>
    <source>
        <strain evidence="1 2">ToBE</strain>
    </source>
</reference>
<protein>
    <recommendedName>
        <fullName evidence="3">Replication-relaxation</fullName>
    </recommendedName>
</protein>
<sequence>MGPFSRAFYELRRESHGGRGGVISSGLEGGLVELAGRWKVYSGNQAALALRAGREKVRAALSKLVRWGYLDRLVTGCTPPLYTLGPEGSRVLRLPLEEWDAPRAFRLVMAHQLYLRLPEIFEYRADPGSGWDALLEVKGIQYPVVCPRAGEAEVDRCVLVLGLVPEGSRPVVVAATEDEAVRVASRIRAGLQARYVWDDLLREEEFFFYRWTGSRLEPSEKVSRSGIKTLDRVPRAC</sequence>
<proteinExistence type="predicted"/>